<dbReference type="PROSITE" id="PS50088">
    <property type="entry name" value="ANK_REPEAT"/>
    <property type="match status" value="1"/>
</dbReference>
<dbReference type="AlphaFoldDB" id="A2FLZ2"/>
<dbReference type="STRING" id="5722.A2FLZ2"/>
<dbReference type="InterPro" id="IPR036770">
    <property type="entry name" value="Ankyrin_rpt-contain_sf"/>
</dbReference>
<dbReference type="OrthoDB" id="7668298at2759"/>
<evidence type="ECO:0000313" key="3">
    <source>
        <dbReference type="Proteomes" id="UP000001542"/>
    </source>
</evidence>
<name>A2FLZ2_TRIV3</name>
<dbReference type="InParanoid" id="A2FLZ2"/>
<evidence type="ECO:0000256" key="1">
    <source>
        <dbReference type="PROSITE-ProRule" id="PRU00023"/>
    </source>
</evidence>
<sequence length="305" mass="34921">MATIDFEKYGDSVYQWCNDLTFLECRTKEQIVSLINNCKLKPGHFKQLMTNLTNFFDSNDLFYIIKTSTFQMDLNYDSAVDMLMLFCDIFQSSLLSDILYALTKSVPTKYSNSSSLYLYRRSNLQALRKLKTDNGKDFYKIYDVFEKAANENDITTIKTGIEEKYHEVVFDGLNGFVCPGDNILLHAAHEGNTKLVQLLIENGANVQCKNDDNQTILHYFANIGNLEGVKLAVKYIDVNAKNILNETPLHCAVENCHLEVIEYLCKYPGIDLNAKNKYGRTSLANATFTHQMQLVYLLKKYGCKK</sequence>
<dbReference type="PANTHER" id="PTHR24164:SF4">
    <property type="entry name" value="RELA-ASSOCIATED INHIBITOR"/>
    <property type="match status" value="1"/>
</dbReference>
<keyword evidence="3" id="KW-1185">Reference proteome</keyword>
<keyword evidence="1" id="KW-0040">ANK repeat</keyword>
<dbReference type="InterPro" id="IPR002110">
    <property type="entry name" value="Ankyrin_rpt"/>
</dbReference>
<dbReference type="VEuPathDB" id="TrichDB:TVAGG3_0963460"/>
<dbReference type="Proteomes" id="UP000001542">
    <property type="component" value="Unassembled WGS sequence"/>
</dbReference>
<organism evidence="2 3">
    <name type="scientific">Trichomonas vaginalis (strain ATCC PRA-98 / G3)</name>
    <dbReference type="NCBI Taxonomy" id="412133"/>
    <lineage>
        <taxon>Eukaryota</taxon>
        <taxon>Metamonada</taxon>
        <taxon>Parabasalia</taxon>
        <taxon>Trichomonadida</taxon>
        <taxon>Trichomonadidae</taxon>
        <taxon>Trichomonas</taxon>
    </lineage>
</organism>
<dbReference type="EMBL" id="DS113877">
    <property type="protein sequence ID" value="EAX94081.1"/>
    <property type="molecule type" value="Genomic_DNA"/>
</dbReference>
<dbReference type="SUPFAM" id="SSF48403">
    <property type="entry name" value="Ankyrin repeat"/>
    <property type="match status" value="1"/>
</dbReference>
<dbReference type="InterPro" id="IPR028320">
    <property type="entry name" value="iASPP"/>
</dbReference>
<accession>A2FLZ2</accession>
<dbReference type="SMART" id="SM00248">
    <property type="entry name" value="ANK"/>
    <property type="match status" value="3"/>
</dbReference>
<dbReference type="Pfam" id="PF12796">
    <property type="entry name" value="Ank_2"/>
    <property type="match status" value="1"/>
</dbReference>
<dbReference type="GO" id="GO:0006355">
    <property type="term" value="P:regulation of DNA-templated transcription"/>
    <property type="evidence" value="ECO:0007669"/>
    <property type="project" value="InterPro"/>
</dbReference>
<dbReference type="PANTHER" id="PTHR24164">
    <property type="entry name" value="RELA-ASSOCIATED INHIBITOR"/>
    <property type="match status" value="1"/>
</dbReference>
<dbReference type="PROSITE" id="PS50297">
    <property type="entry name" value="ANK_REP_REGION"/>
    <property type="match status" value="1"/>
</dbReference>
<protein>
    <submittedName>
        <fullName evidence="2">Uncharacterized protein</fullName>
    </submittedName>
</protein>
<dbReference type="Gene3D" id="1.25.40.20">
    <property type="entry name" value="Ankyrin repeat-containing domain"/>
    <property type="match status" value="1"/>
</dbReference>
<reference evidence="2" key="1">
    <citation type="submission" date="2006-10" db="EMBL/GenBank/DDBJ databases">
        <authorList>
            <person name="Amadeo P."/>
            <person name="Zhao Q."/>
            <person name="Wortman J."/>
            <person name="Fraser-Liggett C."/>
            <person name="Carlton J."/>
        </authorList>
    </citation>
    <scope>NUCLEOTIDE SEQUENCE</scope>
    <source>
        <strain evidence="2">G3</strain>
    </source>
</reference>
<dbReference type="KEGG" id="tva:4751808"/>
<feature type="repeat" description="ANK" evidence="1">
    <location>
        <begin position="179"/>
        <end position="211"/>
    </location>
</feature>
<proteinExistence type="predicted"/>
<dbReference type="eggNOG" id="KOG4412">
    <property type="taxonomic scope" value="Eukaryota"/>
</dbReference>
<evidence type="ECO:0000313" key="2">
    <source>
        <dbReference type="EMBL" id="EAX94081.1"/>
    </source>
</evidence>
<dbReference type="SMR" id="A2FLZ2"/>
<reference evidence="2" key="2">
    <citation type="journal article" date="2007" name="Science">
        <title>Draft genome sequence of the sexually transmitted pathogen Trichomonas vaginalis.</title>
        <authorList>
            <person name="Carlton J.M."/>
            <person name="Hirt R.P."/>
            <person name="Silva J.C."/>
            <person name="Delcher A.L."/>
            <person name="Schatz M."/>
            <person name="Zhao Q."/>
            <person name="Wortman J.R."/>
            <person name="Bidwell S.L."/>
            <person name="Alsmark U.C.M."/>
            <person name="Besteiro S."/>
            <person name="Sicheritz-Ponten T."/>
            <person name="Noel C.J."/>
            <person name="Dacks J.B."/>
            <person name="Foster P.G."/>
            <person name="Simillion C."/>
            <person name="Van de Peer Y."/>
            <person name="Miranda-Saavedra D."/>
            <person name="Barton G.J."/>
            <person name="Westrop G.D."/>
            <person name="Mueller S."/>
            <person name="Dessi D."/>
            <person name="Fiori P.L."/>
            <person name="Ren Q."/>
            <person name="Paulsen I."/>
            <person name="Zhang H."/>
            <person name="Bastida-Corcuera F.D."/>
            <person name="Simoes-Barbosa A."/>
            <person name="Brown M.T."/>
            <person name="Hayes R.D."/>
            <person name="Mukherjee M."/>
            <person name="Okumura C.Y."/>
            <person name="Schneider R."/>
            <person name="Smith A.J."/>
            <person name="Vanacova S."/>
            <person name="Villalvazo M."/>
            <person name="Haas B.J."/>
            <person name="Pertea M."/>
            <person name="Feldblyum T.V."/>
            <person name="Utterback T.R."/>
            <person name="Shu C.L."/>
            <person name="Osoegawa K."/>
            <person name="de Jong P.J."/>
            <person name="Hrdy I."/>
            <person name="Horvathova L."/>
            <person name="Zubacova Z."/>
            <person name="Dolezal P."/>
            <person name="Malik S.B."/>
            <person name="Logsdon J.M. Jr."/>
            <person name="Henze K."/>
            <person name="Gupta A."/>
            <person name="Wang C.C."/>
            <person name="Dunne R.L."/>
            <person name="Upcroft J.A."/>
            <person name="Upcroft P."/>
            <person name="White O."/>
            <person name="Salzberg S.L."/>
            <person name="Tang P."/>
            <person name="Chiu C.-H."/>
            <person name="Lee Y.-S."/>
            <person name="Embley T.M."/>
            <person name="Coombs G.H."/>
            <person name="Mottram J.C."/>
            <person name="Tachezy J."/>
            <person name="Fraser-Liggett C.M."/>
            <person name="Johnson P.J."/>
        </authorList>
    </citation>
    <scope>NUCLEOTIDE SEQUENCE [LARGE SCALE GENOMIC DNA]</scope>
    <source>
        <strain evidence="2">G3</strain>
    </source>
</reference>
<gene>
    <name evidence="2" type="ORF">TVAG_195430</name>
</gene>
<dbReference type="RefSeq" id="XP_001307011.1">
    <property type="nucleotide sequence ID" value="XM_001307010.1"/>
</dbReference>
<dbReference type="VEuPathDB" id="TrichDB:TVAG_195430"/>